<evidence type="ECO:0000313" key="2">
    <source>
        <dbReference type="Proteomes" id="UP001057402"/>
    </source>
</evidence>
<evidence type="ECO:0000313" key="1">
    <source>
        <dbReference type="EMBL" id="KAI4304705.1"/>
    </source>
</evidence>
<proteinExistence type="predicted"/>
<comment type="caution">
    <text evidence="1">The sequence shown here is derived from an EMBL/GenBank/DDBJ whole genome shotgun (WGS) entry which is preliminary data.</text>
</comment>
<protein>
    <submittedName>
        <fullName evidence="1">Uncharacterized protein</fullName>
    </submittedName>
</protein>
<organism evidence="1 2">
    <name type="scientific">Melastoma candidum</name>
    <dbReference type="NCBI Taxonomy" id="119954"/>
    <lineage>
        <taxon>Eukaryota</taxon>
        <taxon>Viridiplantae</taxon>
        <taxon>Streptophyta</taxon>
        <taxon>Embryophyta</taxon>
        <taxon>Tracheophyta</taxon>
        <taxon>Spermatophyta</taxon>
        <taxon>Magnoliopsida</taxon>
        <taxon>eudicotyledons</taxon>
        <taxon>Gunneridae</taxon>
        <taxon>Pentapetalae</taxon>
        <taxon>rosids</taxon>
        <taxon>malvids</taxon>
        <taxon>Myrtales</taxon>
        <taxon>Melastomataceae</taxon>
        <taxon>Melastomatoideae</taxon>
        <taxon>Melastomateae</taxon>
        <taxon>Melastoma</taxon>
    </lineage>
</organism>
<dbReference type="EMBL" id="CM042891">
    <property type="protein sequence ID" value="KAI4304705.1"/>
    <property type="molecule type" value="Genomic_DNA"/>
</dbReference>
<sequence length="90" mass="10114">MGVGVSIEEVARLVEGSEGADQLSTLLAKAYPFPAKALLALTLVLSLLHKFELPLVEDELYEFLDGTLCFLRNQTVRRTCYRLLLQEEPF</sequence>
<gene>
    <name evidence="1" type="ORF">MLD38_040179</name>
</gene>
<name>A0ACB9L4F5_9MYRT</name>
<dbReference type="Proteomes" id="UP001057402">
    <property type="component" value="Chromosome 12"/>
</dbReference>
<keyword evidence="2" id="KW-1185">Reference proteome</keyword>
<accession>A0ACB9L4F5</accession>
<reference evidence="2" key="1">
    <citation type="journal article" date="2023" name="Front. Plant Sci.">
        <title>Chromosomal-level genome assembly of Melastoma candidum provides insights into trichome evolution.</title>
        <authorList>
            <person name="Zhong Y."/>
            <person name="Wu W."/>
            <person name="Sun C."/>
            <person name="Zou P."/>
            <person name="Liu Y."/>
            <person name="Dai S."/>
            <person name="Zhou R."/>
        </authorList>
    </citation>
    <scope>NUCLEOTIDE SEQUENCE [LARGE SCALE GENOMIC DNA]</scope>
</reference>